<protein>
    <recommendedName>
        <fullName evidence="9">Superoxide dismutase</fullName>
        <ecNumber evidence="9">1.15.1.1</ecNumber>
    </recommendedName>
</protein>
<keyword evidence="4" id="KW-0049">Antioxidant</keyword>
<evidence type="ECO:0000256" key="3">
    <source>
        <dbReference type="ARBA" id="ARBA00022723"/>
    </source>
</evidence>
<reference evidence="13" key="1">
    <citation type="submission" date="2020-11" db="EMBL/GenBank/DDBJ databases">
        <authorList>
            <consortium name="DOE Joint Genome Institute"/>
            <person name="Ahrendt S."/>
            <person name="Riley R."/>
            <person name="Andreopoulos W."/>
            <person name="LaButti K."/>
            <person name="Pangilinan J."/>
            <person name="Ruiz-duenas F.J."/>
            <person name="Barrasa J.M."/>
            <person name="Sanchez-Garcia M."/>
            <person name="Camarero S."/>
            <person name="Miyauchi S."/>
            <person name="Serrano A."/>
            <person name="Linde D."/>
            <person name="Babiker R."/>
            <person name="Drula E."/>
            <person name="Ayuso-Fernandez I."/>
            <person name="Pacheco R."/>
            <person name="Padilla G."/>
            <person name="Ferreira P."/>
            <person name="Barriuso J."/>
            <person name="Kellner H."/>
            <person name="Castanera R."/>
            <person name="Alfaro M."/>
            <person name="Ramirez L."/>
            <person name="Pisabarro A.G."/>
            <person name="Kuo A."/>
            <person name="Tritt A."/>
            <person name="Lipzen A."/>
            <person name="He G."/>
            <person name="Yan M."/>
            <person name="Ng V."/>
            <person name="Cullen D."/>
            <person name="Martin F."/>
            <person name="Rosso M.-N."/>
            <person name="Henrissat B."/>
            <person name="Hibbett D."/>
            <person name="Martinez A.T."/>
            <person name="Grigoriev I.V."/>
        </authorList>
    </citation>
    <scope>NUCLEOTIDE SEQUENCE</scope>
    <source>
        <strain evidence="13">AH 44721</strain>
    </source>
</reference>
<keyword evidence="14" id="KW-1185">Reference proteome</keyword>
<dbReference type="GO" id="GO:0030145">
    <property type="term" value="F:manganese ion binding"/>
    <property type="evidence" value="ECO:0007669"/>
    <property type="project" value="TreeGrafter"/>
</dbReference>
<dbReference type="InterPro" id="IPR050265">
    <property type="entry name" value="Fe/Mn_Superoxide_Dismutase"/>
</dbReference>
<dbReference type="PROSITE" id="PS00088">
    <property type="entry name" value="SOD_MN"/>
    <property type="match status" value="1"/>
</dbReference>
<evidence type="ECO:0000256" key="5">
    <source>
        <dbReference type="ARBA" id="ARBA00023002"/>
    </source>
</evidence>
<dbReference type="Pfam" id="PF00081">
    <property type="entry name" value="Sod_Fe_N"/>
    <property type="match status" value="1"/>
</dbReference>
<feature type="binding site" evidence="8">
    <location>
        <position position="66"/>
    </location>
    <ligand>
        <name>Mn(2+)</name>
        <dbReference type="ChEBI" id="CHEBI:29035"/>
    </ligand>
</feature>
<dbReference type="PRINTS" id="PR01703">
    <property type="entry name" value="MNSODISMTASE"/>
</dbReference>
<feature type="domain" description="Manganese/iron superoxide dismutase N-terminal" evidence="11">
    <location>
        <begin position="45"/>
        <end position="119"/>
    </location>
</feature>
<feature type="region of interest" description="Disordered" evidence="10">
    <location>
        <begin position="23"/>
        <end position="45"/>
    </location>
</feature>
<dbReference type="PIRSF" id="PIRSF000349">
    <property type="entry name" value="SODismutase"/>
    <property type="match status" value="1"/>
</dbReference>
<dbReference type="FunFam" id="1.10.287.990:FF:000001">
    <property type="entry name" value="Superoxide dismutase"/>
    <property type="match status" value="1"/>
</dbReference>
<dbReference type="Gene3D" id="1.10.287.990">
    <property type="entry name" value="Fe,Mn superoxide dismutase (SOD) domain"/>
    <property type="match status" value="1"/>
</dbReference>
<dbReference type="InterPro" id="IPR001189">
    <property type="entry name" value="Mn/Fe_SOD"/>
</dbReference>
<evidence type="ECO:0000256" key="8">
    <source>
        <dbReference type="PIRSR" id="PIRSR000349-1"/>
    </source>
</evidence>
<dbReference type="Proteomes" id="UP000724874">
    <property type="component" value="Unassembled WGS sequence"/>
</dbReference>
<feature type="domain" description="Manganese/iron superoxide dismutase C-terminal" evidence="12">
    <location>
        <begin position="135"/>
        <end position="233"/>
    </location>
</feature>
<dbReference type="SUPFAM" id="SSF46609">
    <property type="entry name" value="Fe,Mn superoxide dismutase (SOD), N-terminal domain"/>
    <property type="match status" value="1"/>
</dbReference>
<proteinExistence type="inferred from homology"/>
<dbReference type="InterPro" id="IPR019832">
    <property type="entry name" value="Mn/Fe_SOD_C"/>
</dbReference>
<dbReference type="OrthoDB" id="239262at2759"/>
<organism evidence="13 14">
    <name type="scientific">Gymnopilus junonius</name>
    <name type="common">Spectacular rustgill mushroom</name>
    <name type="synonym">Gymnopilus spectabilis subsp. junonius</name>
    <dbReference type="NCBI Taxonomy" id="109634"/>
    <lineage>
        <taxon>Eukaryota</taxon>
        <taxon>Fungi</taxon>
        <taxon>Dikarya</taxon>
        <taxon>Basidiomycota</taxon>
        <taxon>Agaricomycotina</taxon>
        <taxon>Agaricomycetes</taxon>
        <taxon>Agaricomycetidae</taxon>
        <taxon>Agaricales</taxon>
        <taxon>Agaricineae</taxon>
        <taxon>Hymenogastraceae</taxon>
        <taxon>Gymnopilus</taxon>
    </lineage>
</organism>
<name>A0A9P5TG96_GYMJU</name>
<dbReference type="EC" id="1.15.1.1" evidence="9"/>
<evidence type="ECO:0000313" key="14">
    <source>
        <dbReference type="Proteomes" id="UP000724874"/>
    </source>
</evidence>
<dbReference type="Pfam" id="PF02777">
    <property type="entry name" value="Sod_Fe_C"/>
    <property type="match status" value="1"/>
</dbReference>
<dbReference type="FunFam" id="3.55.40.20:FF:000002">
    <property type="entry name" value="Superoxide dismutase"/>
    <property type="match status" value="1"/>
</dbReference>
<dbReference type="Gene3D" id="3.55.40.20">
    <property type="entry name" value="Iron/manganese superoxide dismutase, C-terminal domain"/>
    <property type="match status" value="1"/>
</dbReference>
<keyword evidence="6" id="KW-0464">Manganese</keyword>
<feature type="binding site" evidence="8">
    <location>
        <position position="200"/>
    </location>
    <ligand>
        <name>Mn(2+)</name>
        <dbReference type="ChEBI" id="CHEBI:29035"/>
    </ligand>
</feature>
<keyword evidence="3 8" id="KW-0479">Metal-binding</keyword>
<comment type="catalytic activity">
    <reaction evidence="7 9">
        <text>2 superoxide + 2 H(+) = H2O2 + O2</text>
        <dbReference type="Rhea" id="RHEA:20696"/>
        <dbReference type="ChEBI" id="CHEBI:15378"/>
        <dbReference type="ChEBI" id="CHEBI:15379"/>
        <dbReference type="ChEBI" id="CHEBI:16240"/>
        <dbReference type="ChEBI" id="CHEBI:18421"/>
        <dbReference type="EC" id="1.15.1.1"/>
    </reaction>
</comment>
<dbReference type="InterPro" id="IPR019831">
    <property type="entry name" value="Mn/Fe_SOD_N"/>
</dbReference>
<evidence type="ECO:0000259" key="12">
    <source>
        <dbReference type="Pfam" id="PF02777"/>
    </source>
</evidence>
<comment type="cofactor">
    <cofactor evidence="1">
        <name>Mn(2+)</name>
        <dbReference type="ChEBI" id="CHEBI:29035"/>
    </cofactor>
</comment>
<evidence type="ECO:0000313" key="13">
    <source>
        <dbReference type="EMBL" id="KAF8873968.1"/>
    </source>
</evidence>
<sequence length="242" mass="26860">MWCDIRSNRHHCATNYGEFTTPLKPFPTTSKEKLENGHPSATHSPPLPYAYDALEPYISKEIMELHHTKHHQTYVNALNAVEAAYAKTQTPKERIALQAALKFNGGGHINHSLFWKNLAPAAAANKGNGGVLRDGPLKAALEKTFGSVDNFKKQFNTVTAGIQGSGWGWLGYNPNSKTLEITTTANQDPLLTHVPIIGVDIWEHAFYLQYKNVKADYLSAIWNVVNFDEAEARYNDAVKGAK</sequence>
<dbReference type="EMBL" id="JADNYJ010000224">
    <property type="protein sequence ID" value="KAF8873968.1"/>
    <property type="molecule type" value="Genomic_DNA"/>
</dbReference>
<evidence type="ECO:0000256" key="6">
    <source>
        <dbReference type="ARBA" id="ARBA00023211"/>
    </source>
</evidence>
<evidence type="ECO:0000259" key="11">
    <source>
        <dbReference type="Pfam" id="PF00081"/>
    </source>
</evidence>
<dbReference type="InterPro" id="IPR036314">
    <property type="entry name" value="SOD_C_sf"/>
</dbReference>
<dbReference type="GO" id="GO:0005739">
    <property type="term" value="C:mitochondrion"/>
    <property type="evidence" value="ECO:0007669"/>
    <property type="project" value="UniProtKB-ARBA"/>
</dbReference>
<keyword evidence="5 9" id="KW-0560">Oxidoreductase</keyword>
<evidence type="ECO:0000256" key="10">
    <source>
        <dbReference type="SAM" id="MobiDB-lite"/>
    </source>
</evidence>
<dbReference type="InterPro" id="IPR036324">
    <property type="entry name" value="Mn/Fe_SOD_N_sf"/>
</dbReference>
<comment type="caution">
    <text evidence="13">The sequence shown here is derived from an EMBL/GenBank/DDBJ whole genome shotgun (WGS) entry which is preliminary data.</text>
</comment>
<gene>
    <name evidence="13" type="ORF">CPB84DRAFT_1737151</name>
</gene>
<dbReference type="GO" id="GO:0004784">
    <property type="term" value="F:superoxide dismutase activity"/>
    <property type="evidence" value="ECO:0007669"/>
    <property type="project" value="UniProtKB-EC"/>
</dbReference>
<evidence type="ECO:0000256" key="9">
    <source>
        <dbReference type="RuleBase" id="RU000414"/>
    </source>
</evidence>
<dbReference type="InterPro" id="IPR019833">
    <property type="entry name" value="Mn/Fe_SOD_BS"/>
</dbReference>
<evidence type="ECO:0000256" key="4">
    <source>
        <dbReference type="ARBA" id="ARBA00022862"/>
    </source>
</evidence>
<dbReference type="AlphaFoldDB" id="A0A9P5TG96"/>
<dbReference type="SUPFAM" id="SSF54719">
    <property type="entry name" value="Fe,Mn superoxide dismutase (SOD), C-terminal domain"/>
    <property type="match status" value="1"/>
</dbReference>
<feature type="binding site" evidence="8">
    <location>
        <position position="204"/>
    </location>
    <ligand>
        <name>Mn(2+)</name>
        <dbReference type="ChEBI" id="CHEBI:29035"/>
    </ligand>
</feature>
<evidence type="ECO:0000256" key="7">
    <source>
        <dbReference type="ARBA" id="ARBA00049204"/>
    </source>
</evidence>
<comment type="similarity">
    <text evidence="2 9">Belongs to the iron/manganese superoxide dismutase family.</text>
</comment>
<feature type="binding site" evidence="8">
    <location>
        <position position="111"/>
    </location>
    <ligand>
        <name>Mn(2+)</name>
        <dbReference type="ChEBI" id="CHEBI:29035"/>
    </ligand>
</feature>
<evidence type="ECO:0000256" key="1">
    <source>
        <dbReference type="ARBA" id="ARBA00001936"/>
    </source>
</evidence>
<accession>A0A9P5TG96</accession>
<evidence type="ECO:0000256" key="2">
    <source>
        <dbReference type="ARBA" id="ARBA00008714"/>
    </source>
</evidence>
<dbReference type="PANTHER" id="PTHR11404:SF6">
    <property type="entry name" value="SUPEROXIDE DISMUTASE [MN], MITOCHONDRIAL"/>
    <property type="match status" value="1"/>
</dbReference>
<dbReference type="PANTHER" id="PTHR11404">
    <property type="entry name" value="SUPEROXIDE DISMUTASE 2"/>
    <property type="match status" value="1"/>
</dbReference>
<comment type="function">
    <text evidence="9">Destroys radicals which are normally produced within the cells and which are toxic to biological systems.</text>
</comment>